<organism evidence="1 2">
    <name type="scientific">Cadophora malorum</name>
    <dbReference type="NCBI Taxonomy" id="108018"/>
    <lineage>
        <taxon>Eukaryota</taxon>
        <taxon>Fungi</taxon>
        <taxon>Dikarya</taxon>
        <taxon>Ascomycota</taxon>
        <taxon>Pezizomycotina</taxon>
        <taxon>Leotiomycetes</taxon>
        <taxon>Helotiales</taxon>
        <taxon>Ploettnerulaceae</taxon>
        <taxon>Cadophora</taxon>
    </lineage>
</organism>
<evidence type="ECO:0000313" key="1">
    <source>
        <dbReference type="EMBL" id="KAG4417233.1"/>
    </source>
</evidence>
<sequence>MSGKSSSSTTDLPARHTLRIPSLAAVPTARAITMTPVLNPVALRTTTSTLTGPTTTPMAMRPEFILTIPKNTQIS</sequence>
<dbReference type="AlphaFoldDB" id="A0A8H7TEA3"/>
<protein>
    <submittedName>
        <fullName evidence="1">Uncharacterized protein</fullName>
    </submittedName>
</protein>
<reference evidence="1" key="1">
    <citation type="submission" date="2021-02" db="EMBL/GenBank/DDBJ databases">
        <title>Genome sequence Cadophora malorum strain M34.</title>
        <authorList>
            <person name="Stefanovic E."/>
            <person name="Vu D."/>
            <person name="Scully C."/>
            <person name="Dijksterhuis J."/>
            <person name="Roader J."/>
            <person name="Houbraken J."/>
        </authorList>
    </citation>
    <scope>NUCLEOTIDE SEQUENCE</scope>
    <source>
        <strain evidence="1">M34</strain>
    </source>
</reference>
<proteinExistence type="predicted"/>
<dbReference type="EMBL" id="JAFJYH010000160">
    <property type="protein sequence ID" value="KAG4417233.1"/>
    <property type="molecule type" value="Genomic_DNA"/>
</dbReference>
<dbReference type="Proteomes" id="UP000664132">
    <property type="component" value="Unassembled WGS sequence"/>
</dbReference>
<comment type="caution">
    <text evidence="1">The sequence shown here is derived from an EMBL/GenBank/DDBJ whole genome shotgun (WGS) entry which is preliminary data.</text>
</comment>
<accession>A0A8H7TEA3</accession>
<name>A0A8H7TEA3_9HELO</name>
<evidence type="ECO:0000313" key="2">
    <source>
        <dbReference type="Proteomes" id="UP000664132"/>
    </source>
</evidence>
<gene>
    <name evidence="1" type="ORF">IFR04_009603</name>
</gene>
<keyword evidence="2" id="KW-1185">Reference proteome</keyword>